<dbReference type="InterPro" id="IPR032364">
    <property type="entry name" value="GramPos_pilinD1_N"/>
</dbReference>
<dbReference type="Gene3D" id="1.20.58.90">
    <property type="match status" value="1"/>
</dbReference>
<dbReference type="NCBIfam" id="TIGR04226">
    <property type="entry name" value="RrgB_K2N_iso_D2"/>
    <property type="match status" value="1"/>
</dbReference>
<evidence type="ECO:0000256" key="2">
    <source>
        <dbReference type="ARBA" id="ARBA00022525"/>
    </source>
</evidence>
<keyword evidence="5" id="KW-1133">Transmembrane helix</keyword>
<dbReference type="InterPro" id="IPR032332">
    <property type="entry name" value="GramPos_pilinD3"/>
</dbReference>
<evidence type="ECO:0000259" key="9">
    <source>
        <dbReference type="Pfam" id="PF16569"/>
    </source>
</evidence>
<keyword evidence="2" id="KW-0964">Secreted</keyword>
<comment type="caution">
    <text evidence="12">The sequence shown here is derived from an EMBL/GenBank/DDBJ whole genome shotgun (WGS) entry which is preliminary data.</text>
</comment>
<dbReference type="Gene3D" id="2.60.40.740">
    <property type="match status" value="1"/>
</dbReference>
<keyword evidence="5" id="KW-0472">Membrane</keyword>
<evidence type="ECO:0000259" key="11">
    <source>
        <dbReference type="Pfam" id="PF17802"/>
    </source>
</evidence>
<feature type="signal peptide" evidence="6">
    <location>
        <begin position="1"/>
        <end position="26"/>
    </location>
</feature>
<dbReference type="Pfam" id="PF00746">
    <property type="entry name" value="Gram_pos_anchor"/>
    <property type="match status" value="1"/>
</dbReference>
<dbReference type="Pfam" id="PF16569">
    <property type="entry name" value="GramPos_pilinBB"/>
    <property type="match status" value="1"/>
</dbReference>
<reference evidence="12 13" key="1">
    <citation type="submission" date="2019-01" db="EMBL/GenBank/DDBJ databases">
        <title>Draft Genome Sequences of Helcococcus ovis Strains Isolated from the Uterus and Vagina of Dairy Cows with Metritis.</title>
        <authorList>
            <person name="Cunha F."/>
            <person name="Jeon S.J."/>
            <person name="Kutzer P."/>
            <person name="Galvao K.N."/>
        </authorList>
    </citation>
    <scope>NUCLEOTIDE SEQUENCE [LARGE SCALE GENOMIC DNA]</scope>
    <source>
        <strain evidence="12 13">KG-37</strain>
    </source>
</reference>
<dbReference type="InterPro" id="IPR041033">
    <property type="entry name" value="SpaA_PFL_dom_1"/>
</dbReference>
<dbReference type="NCBIfam" id="TIGR01167">
    <property type="entry name" value="LPXTG_anchor"/>
    <property type="match status" value="1"/>
</dbReference>
<keyword evidence="5" id="KW-0812">Transmembrane</keyword>
<evidence type="ECO:0000256" key="6">
    <source>
        <dbReference type="SAM" id="SignalP"/>
    </source>
</evidence>
<evidence type="ECO:0000313" key="13">
    <source>
        <dbReference type="Proteomes" id="UP000297454"/>
    </source>
</evidence>
<feature type="transmembrane region" description="Helical" evidence="5">
    <location>
        <begin position="694"/>
        <end position="716"/>
    </location>
</feature>
<feature type="chain" id="PRO_5043195200" evidence="6">
    <location>
        <begin position="27"/>
        <end position="725"/>
    </location>
</feature>
<dbReference type="EMBL" id="SCFR01000030">
    <property type="protein sequence ID" value="TFF64738.1"/>
    <property type="molecule type" value="Genomic_DNA"/>
</dbReference>
<dbReference type="Gene3D" id="2.60.40.1140">
    <property type="entry name" value="Collagen-binding surface protein Cna, B-type domain"/>
    <property type="match status" value="1"/>
</dbReference>
<keyword evidence="3 6" id="KW-0732">Signal</keyword>
<dbReference type="Pfam" id="PF16555">
    <property type="entry name" value="GramPos_pilinD1"/>
    <property type="match status" value="1"/>
</dbReference>
<dbReference type="SUPFAM" id="SSF49478">
    <property type="entry name" value="Cna protein B-type domain"/>
    <property type="match status" value="1"/>
</dbReference>
<evidence type="ECO:0000256" key="1">
    <source>
        <dbReference type="ARBA" id="ARBA00022512"/>
    </source>
</evidence>
<keyword evidence="4" id="KW-0572">Peptidoglycan-anchor</keyword>
<name>A0A4R9C2N5_9FIRM</name>
<dbReference type="InterPro" id="IPR026466">
    <property type="entry name" value="Fim_isopep_form_D2_dom"/>
</dbReference>
<dbReference type="NCBIfam" id="NF033902">
    <property type="entry name" value="iso_D2_wall_anc"/>
    <property type="match status" value="1"/>
</dbReference>
<dbReference type="Proteomes" id="UP000297454">
    <property type="component" value="Unassembled WGS sequence"/>
</dbReference>
<dbReference type="Gene3D" id="2.60.40.10">
    <property type="entry name" value="Immunoglobulins"/>
    <property type="match status" value="2"/>
</dbReference>
<dbReference type="AlphaFoldDB" id="A0A4R9C2N5"/>
<evidence type="ECO:0000259" key="10">
    <source>
        <dbReference type="Pfam" id="PF16570"/>
    </source>
</evidence>
<dbReference type="RefSeq" id="WP_134744519.1">
    <property type="nucleotide sequence ID" value="NZ_JBFNFK010000006.1"/>
</dbReference>
<proteinExistence type="predicted"/>
<feature type="domain" description="Gram-positive pilin backbone subunit 2 Cna-B-like" evidence="9">
    <location>
        <begin position="261"/>
        <end position="374"/>
    </location>
</feature>
<evidence type="ECO:0000259" key="7">
    <source>
        <dbReference type="Pfam" id="PF00746"/>
    </source>
</evidence>
<feature type="domain" description="Gram-positive pilin subunit D1 N-terminal" evidence="8">
    <location>
        <begin position="55"/>
        <end position="214"/>
    </location>
</feature>
<evidence type="ECO:0000256" key="3">
    <source>
        <dbReference type="ARBA" id="ARBA00022729"/>
    </source>
</evidence>
<keyword evidence="1" id="KW-0134">Cell wall</keyword>
<evidence type="ECO:0000313" key="12">
    <source>
        <dbReference type="EMBL" id="TFF64738.1"/>
    </source>
</evidence>
<protein>
    <submittedName>
        <fullName evidence="12">Isopeptide-forming domain-containing fimbrial protein</fullName>
    </submittedName>
</protein>
<evidence type="ECO:0000256" key="5">
    <source>
        <dbReference type="SAM" id="Phobius"/>
    </source>
</evidence>
<evidence type="ECO:0000259" key="8">
    <source>
        <dbReference type="Pfam" id="PF16555"/>
    </source>
</evidence>
<dbReference type="InterPro" id="IPR013783">
    <property type="entry name" value="Ig-like_fold"/>
</dbReference>
<feature type="domain" description="Gram-positive pilin backbone subunit 3 Cna-B-like" evidence="10">
    <location>
        <begin position="389"/>
        <end position="533"/>
    </location>
</feature>
<evidence type="ECO:0000256" key="4">
    <source>
        <dbReference type="ARBA" id="ARBA00023088"/>
    </source>
</evidence>
<dbReference type="Pfam" id="PF17802">
    <property type="entry name" value="SpaA"/>
    <property type="match status" value="1"/>
</dbReference>
<dbReference type="InterPro" id="IPR048052">
    <property type="entry name" value="FM1-like"/>
</dbReference>
<dbReference type="Pfam" id="PF16570">
    <property type="entry name" value="GramPos_pilinD3"/>
    <property type="match status" value="1"/>
</dbReference>
<sequence length="725" mass="81219">MKKRIISAFMAFIMVFTLAVPGIVGAAEVEAPVKVEENQFTGEIKDENLSDKPEKETTVIIHKLQAKKYNEGVPVKHNGGELSKDQLKLLGTDIEELDGVEFNIYKIKDEYLYNLITKNPSDYNTVKKMKDLVTKNAVNSDKQVELLDLNVVTSNKSGATVKLEQGYYWIIEAQKPADVVEEIALPFSLILPLSTEKDGKTKFFKTMNVYPKNVVKKPEIDKNFAKENELKDLQLKDRLSAKEGAKLDNYSKEKARVSAEISKEIPYEVITKVPKGASYRKFVLKDIMTNGLTFNKNVKIMLDNNELESSWYTKEEDSRGFEVKFTEKGLTELSKLSKQKDVIFTLKYSANVNGNAIVDNPEKNDISLEYGNTPNKEFGPKTEVKPKDKELIVSKTWYNGKTPKDSPDNVKVVYSLYKQDKQVVAVTLDKNTKGTFDLGNGILFEAQGKFNGKFIGLDENEKWKLFERVSGYDGFITSTENGKADIKNIKDIDNPTPLKPTSPEVVVGGKKFVKTNDSTAENSERLLGATFIVKKGEVFLAVEDNTKSSEKQTALTKAKSDLENRLKTYNDMNVEKQKSKEGIELKKEIDQAQEVFNKAFKNASIRYTWVSDQTKATTFVSDSQGRFEVNGLEYGEYELVETIAPKGYAKLTSNIKFEVKAGSSTIGNINYKVESKGFNAQQIKNKKISIPQTGGIGTVIFTVAGLIIMGAAIYALKKNNQEVDA</sequence>
<dbReference type="InterPro" id="IPR032334">
    <property type="entry name" value="GramPos_pilinBB"/>
</dbReference>
<feature type="domain" description="SpaA-like prealbumin fold" evidence="11">
    <location>
        <begin position="597"/>
        <end position="663"/>
    </location>
</feature>
<keyword evidence="13" id="KW-1185">Reference proteome</keyword>
<accession>A0A4R9C2N5</accession>
<dbReference type="InterPro" id="IPR019931">
    <property type="entry name" value="LPXTG_anchor"/>
</dbReference>
<organism evidence="12 13">
    <name type="scientific">Helcococcus ovis</name>
    <dbReference type="NCBI Taxonomy" id="72026"/>
    <lineage>
        <taxon>Bacteria</taxon>
        <taxon>Bacillati</taxon>
        <taxon>Bacillota</taxon>
        <taxon>Tissierellia</taxon>
        <taxon>Tissierellales</taxon>
        <taxon>Peptoniphilaceae</taxon>
        <taxon>Helcococcus</taxon>
    </lineage>
</organism>
<gene>
    <name evidence="12" type="ORF">EQF91_07265</name>
</gene>
<feature type="domain" description="Gram-positive cocci surface proteins LPxTG" evidence="7">
    <location>
        <begin position="684"/>
        <end position="720"/>
    </location>
</feature>